<dbReference type="Pfam" id="PF02492">
    <property type="entry name" value="cobW"/>
    <property type="match status" value="1"/>
</dbReference>
<evidence type="ECO:0000313" key="8">
    <source>
        <dbReference type="Proteomes" id="UP000032366"/>
    </source>
</evidence>
<dbReference type="Proteomes" id="UP000032366">
    <property type="component" value="Unassembled WGS sequence"/>
</dbReference>
<dbReference type="Pfam" id="PF07683">
    <property type="entry name" value="CobW_C"/>
    <property type="match status" value="1"/>
</dbReference>
<evidence type="ECO:0000313" key="7">
    <source>
        <dbReference type="EMBL" id="KIX91718.1"/>
    </source>
</evidence>
<evidence type="ECO:0000256" key="4">
    <source>
        <dbReference type="ARBA" id="ARBA00034320"/>
    </source>
</evidence>
<dbReference type="SMART" id="SM00833">
    <property type="entry name" value="CobW_C"/>
    <property type="match status" value="1"/>
</dbReference>
<dbReference type="PANTHER" id="PTHR13748:SF62">
    <property type="entry name" value="COBW DOMAIN-CONTAINING PROTEIN"/>
    <property type="match status" value="1"/>
</dbReference>
<feature type="domain" description="CobW C-terminal" evidence="6">
    <location>
        <begin position="220"/>
        <end position="307"/>
    </location>
</feature>
<proteinExistence type="inferred from homology"/>
<comment type="catalytic activity">
    <reaction evidence="5">
        <text>GTP + H2O = GDP + phosphate + H(+)</text>
        <dbReference type="Rhea" id="RHEA:19669"/>
        <dbReference type="ChEBI" id="CHEBI:15377"/>
        <dbReference type="ChEBI" id="CHEBI:15378"/>
        <dbReference type="ChEBI" id="CHEBI:37565"/>
        <dbReference type="ChEBI" id="CHEBI:43474"/>
        <dbReference type="ChEBI" id="CHEBI:58189"/>
    </reaction>
    <physiologicalReaction direction="left-to-right" evidence="5">
        <dbReference type="Rhea" id="RHEA:19670"/>
    </physiologicalReaction>
</comment>
<organism evidence="7 8">
    <name type="scientific">Staphylococcus microti</name>
    <dbReference type="NCBI Taxonomy" id="569857"/>
    <lineage>
        <taxon>Bacteria</taxon>
        <taxon>Bacillati</taxon>
        <taxon>Bacillota</taxon>
        <taxon>Bacilli</taxon>
        <taxon>Bacillales</taxon>
        <taxon>Staphylococcaceae</taxon>
        <taxon>Staphylococcus</taxon>
    </lineage>
</organism>
<comment type="caution">
    <text evidence="7">The sequence shown here is derived from an EMBL/GenBank/DDBJ whole genome shotgun (WGS) entry which is preliminary data.</text>
</comment>
<comment type="similarity">
    <text evidence="4">Belongs to the SIMIBI class G3E GTPase family. ZNG1 subfamily.</text>
</comment>
<dbReference type="Gene3D" id="3.40.50.300">
    <property type="entry name" value="P-loop containing nucleotide triphosphate hydrolases"/>
    <property type="match status" value="1"/>
</dbReference>
<accession>A0ABR5CAJ3</accession>
<gene>
    <name evidence="7" type="ORF">TP70_01215</name>
</gene>
<evidence type="ECO:0000259" key="6">
    <source>
        <dbReference type="SMART" id="SM00833"/>
    </source>
</evidence>
<dbReference type="SUPFAM" id="SSF90002">
    <property type="entry name" value="Hypothetical protein YjiA, C-terminal domain"/>
    <property type="match status" value="1"/>
</dbReference>
<name>A0ABR5CAJ3_9STAP</name>
<dbReference type="SUPFAM" id="SSF52540">
    <property type="entry name" value="P-loop containing nucleoside triphosphate hydrolases"/>
    <property type="match status" value="1"/>
</dbReference>
<dbReference type="InterPro" id="IPR003495">
    <property type="entry name" value="CobW/HypB/UreG_nucleotide-bd"/>
</dbReference>
<evidence type="ECO:0000256" key="3">
    <source>
        <dbReference type="ARBA" id="ARBA00023186"/>
    </source>
</evidence>
<protein>
    <submittedName>
        <fullName evidence="7">Metal chaperone</fullName>
    </submittedName>
</protein>
<dbReference type="InterPro" id="IPR036627">
    <property type="entry name" value="CobW-likC_sf"/>
</dbReference>
<sequence length="309" mass="34589">MLVDNKKILITLVCGFLGSGKTTFLNQYMSKILKDNEKVALIVNEFGDFDVDGHILDETALSVSMIQGCICCDLQDDLVMQLQQLAQQGVTHIVIEATGVANPIEMLSACQDPLIAHLFARPTTITLVDSLRLLQPEKLSEATQTLMYDQIRASQQVLLNKIDLLENQNQRDEVVQQVAELAPYSQIVLAKYAEAQEIVQQGSGVGREQMLSSTQPHVHYDTLSYHFTHPVSREQLIQFILNVPDQVLRMKGYIQFRDQPNETFLLQYASGLPSLESVGEINILTTLVIIGEHLDKPALKNKLELLQFG</sequence>
<dbReference type="CDD" id="cd03112">
    <property type="entry name" value="CobW-like"/>
    <property type="match status" value="1"/>
</dbReference>
<evidence type="ECO:0000256" key="1">
    <source>
        <dbReference type="ARBA" id="ARBA00022741"/>
    </source>
</evidence>
<dbReference type="InterPro" id="IPR027417">
    <property type="entry name" value="P-loop_NTPase"/>
</dbReference>
<evidence type="ECO:0000256" key="2">
    <source>
        <dbReference type="ARBA" id="ARBA00022801"/>
    </source>
</evidence>
<keyword evidence="8" id="KW-1185">Reference proteome</keyword>
<keyword evidence="1" id="KW-0547">Nucleotide-binding</keyword>
<reference evidence="7 8" key="1">
    <citation type="submission" date="2015-01" db="EMBL/GenBank/DDBJ databases">
        <authorList>
            <person name="Guo J."/>
        </authorList>
    </citation>
    <scope>NUCLEOTIDE SEQUENCE [LARGE SCALE GENOMIC DNA]</scope>
    <source>
        <strain evidence="7 8">DSM 22147</strain>
    </source>
</reference>
<dbReference type="InterPro" id="IPR011629">
    <property type="entry name" value="CobW-like_C"/>
</dbReference>
<keyword evidence="3" id="KW-0143">Chaperone</keyword>
<dbReference type="InterPro" id="IPR051316">
    <property type="entry name" value="Zinc-reg_GTPase_activator"/>
</dbReference>
<keyword evidence="2" id="KW-0378">Hydrolase</keyword>
<dbReference type="EMBL" id="JXWY01000005">
    <property type="protein sequence ID" value="KIX91718.1"/>
    <property type="molecule type" value="Genomic_DNA"/>
</dbReference>
<dbReference type="PANTHER" id="PTHR13748">
    <property type="entry name" value="COBW-RELATED"/>
    <property type="match status" value="1"/>
</dbReference>
<evidence type="ECO:0000256" key="5">
    <source>
        <dbReference type="ARBA" id="ARBA00049117"/>
    </source>
</evidence>
<dbReference type="Gene3D" id="3.30.1220.10">
    <property type="entry name" value="CobW-like, C-terminal domain"/>
    <property type="match status" value="1"/>
</dbReference>